<dbReference type="Proteomes" id="UP000284366">
    <property type="component" value="Unassembled WGS sequence"/>
</dbReference>
<reference evidence="3" key="2">
    <citation type="journal article" date="2018" name="BMC Genomics">
        <title>Whole genome sequencing and function prediction of 133 gut anaerobes isolated from chicken caecum in pure cultures.</title>
        <authorList>
            <person name="Medvecky M."/>
            <person name="Cejkova D."/>
            <person name="Polansky O."/>
            <person name="Karasova D."/>
            <person name="Kubasova T."/>
            <person name="Cizek A."/>
            <person name="Rychlik I."/>
        </authorList>
    </citation>
    <scope>NUCLEOTIDE SEQUENCE</scope>
    <source>
        <strain evidence="3">An189</strain>
        <strain evidence="2">An43</strain>
    </source>
</reference>
<proteinExistence type="predicted"/>
<gene>
    <name evidence="3" type="ORF">B5F24_00470</name>
    <name evidence="2" type="ORF">B5F97_07225</name>
    <name evidence="5" type="ORF">DWW09_02190</name>
    <name evidence="4" type="ORF">DWX38_11865</name>
</gene>
<dbReference type="Proteomes" id="UP000196587">
    <property type="component" value="Unassembled WGS sequence"/>
</dbReference>
<sequence length="146" mass="16739">MKILNLVKIVLLCVMTIGLASCGDDNYYTIQNTDEKLCSDAWMEDYTTDEGECRHILEFTKGKQNGKEVLSGKETLIVYEVGKMKTTESDFTWRWIDNSREGLVLNYGAGEIKYFENVWVRDHYLSGKLDGEIIMLTASKSMTNRN</sequence>
<dbReference type="EMBL" id="NFKE01000001">
    <property type="protein sequence ID" value="OUP36408.1"/>
    <property type="molecule type" value="Genomic_DNA"/>
</dbReference>
<evidence type="ECO:0000313" key="5">
    <source>
        <dbReference type="EMBL" id="RGV58588.1"/>
    </source>
</evidence>
<dbReference type="PROSITE" id="PS51257">
    <property type="entry name" value="PROKAR_LIPOPROTEIN"/>
    <property type="match status" value="1"/>
</dbReference>
<comment type="caution">
    <text evidence="3">The sequence shown here is derived from an EMBL/GenBank/DDBJ whole genome shotgun (WGS) entry which is preliminary data.</text>
</comment>
<keyword evidence="1" id="KW-0732">Signal</keyword>
<dbReference type="EMBL" id="QRWP01000010">
    <property type="protein sequence ID" value="RGT31397.1"/>
    <property type="molecule type" value="Genomic_DNA"/>
</dbReference>
<evidence type="ECO:0000313" key="9">
    <source>
        <dbReference type="Proteomes" id="UP000285159"/>
    </source>
</evidence>
<reference evidence="6 7" key="1">
    <citation type="submission" date="2017-04" db="EMBL/GenBank/DDBJ databases">
        <title>Function of individual gut microbiota members based on whole genome sequencing of pure cultures obtained from chicken caecum.</title>
        <authorList>
            <person name="Medvecky M."/>
            <person name="Cejkova D."/>
            <person name="Polansky O."/>
            <person name="Karasova D."/>
            <person name="Kubasova T."/>
            <person name="Cizek A."/>
            <person name="Rychlik I."/>
        </authorList>
    </citation>
    <scope>NUCLEOTIDE SEQUENCE [LARGE SCALE GENOMIC DNA]</scope>
    <source>
        <strain evidence="7">An189</strain>
        <strain evidence="6">An43</strain>
    </source>
</reference>
<dbReference type="EMBL" id="NFII01000005">
    <property type="protein sequence ID" value="OUO01432.1"/>
    <property type="molecule type" value="Genomic_DNA"/>
</dbReference>
<evidence type="ECO:0000313" key="8">
    <source>
        <dbReference type="Proteomes" id="UP000284366"/>
    </source>
</evidence>
<evidence type="ECO:0000313" key="7">
    <source>
        <dbReference type="Proteomes" id="UP000196587"/>
    </source>
</evidence>
<evidence type="ECO:0000256" key="1">
    <source>
        <dbReference type="SAM" id="SignalP"/>
    </source>
</evidence>
<feature type="signal peptide" evidence="1">
    <location>
        <begin position="1"/>
        <end position="20"/>
    </location>
</feature>
<accession>A0A1Y4JV54</accession>
<dbReference type="Proteomes" id="UP000195386">
    <property type="component" value="Unassembled WGS sequence"/>
</dbReference>
<dbReference type="AlphaFoldDB" id="A0A1Y4JV54"/>
<evidence type="ECO:0000313" key="4">
    <source>
        <dbReference type="EMBL" id="RGT31397.1"/>
    </source>
</evidence>
<dbReference type="EMBL" id="QRZG01000003">
    <property type="protein sequence ID" value="RGV58588.1"/>
    <property type="molecule type" value="Genomic_DNA"/>
</dbReference>
<organism evidence="3 7">
    <name type="scientific">Bacteroides clarus</name>
    <dbReference type="NCBI Taxonomy" id="626929"/>
    <lineage>
        <taxon>Bacteria</taxon>
        <taxon>Pseudomonadati</taxon>
        <taxon>Bacteroidota</taxon>
        <taxon>Bacteroidia</taxon>
        <taxon>Bacteroidales</taxon>
        <taxon>Bacteroidaceae</taxon>
        <taxon>Bacteroides</taxon>
    </lineage>
</organism>
<dbReference type="RefSeq" id="WP_022218175.1">
    <property type="nucleotide sequence ID" value="NZ_CABIZW010000001.1"/>
</dbReference>
<evidence type="ECO:0000313" key="3">
    <source>
        <dbReference type="EMBL" id="OUP36408.1"/>
    </source>
</evidence>
<evidence type="ECO:0000313" key="2">
    <source>
        <dbReference type="EMBL" id="OUO01432.1"/>
    </source>
</evidence>
<evidence type="ECO:0008006" key="10">
    <source>
        <dbReference type="Google" id="ProtNLM"/>
    </source>
</evidence>
<feature type="chain" id="PRO_5011002532" description="Lipoprotein" evidence="1">
    <location>
        <begin position="21"/>
        <end position="146"/>
    </location>
</feature>
<dbReference type="GeneID" id="61677188"/>
<protein>
    <recommendedName>
        <fullName evidence="10">Lipoprotein</fullName>
    </recommendedName>
</protein>
<evidence type="ECO:0000313" key="6">
    <source>
        <dbReference type="Proteomes" id="UP000195386"/>
    </source>
</evidence>
<dbReference type="Proteomes" id="UP000285159">
    <property type="component" value="Unassembled WGS sequence"/>
</dbReference>
<name>A0A1Y4JV54_9BACE</name>
<reference evidence="8 9" key="3">
    <citation type="submission" date="2018-08" db="EMBL/GenBank/DDBJ databases">
        <title>A genome reference for cultivated species of the human gut microbiota.</title>
        <authorList>
            <person name="Zou Y."/>
            <person name="Xue W."/>
            <person name="Luo G."/>
        </authorList>
    </citation>
    <scope>NUCLEOTIDE SEQUENCE [LARGE SCALE GENOMIC DNA]</scope>
    <source>
        <strain evidence="5 8">AF14-27</strain>
        <strain evidence="4 9">AF19-1AC</strain>
    </source>
</reference>